<keyword evidence="6" id="KW-0833">Ubl conjugation pathway</keyword>
<sequence length="338" mass="39621">MTSTTSCSEKQTKSKILECGACQSEVAADHLGIQCVQGHHFCVDCSQNIVRMFLFEPQSWIPLKCVTCNVALNESVFERQLKPEQIDLYQKNMLAFSWAKQLVKENEELVYCPFCSYAEIRNKDDIHFMYCPHPDCGKRSCLICRGELPNFQENYDYPDNEEEYEIKMITLSKHFKCTELKNEKKLLDDTLEQGQKLPCPNCGLSGMKDEQCTHMICPNCSQQWCYFCGKTLEDCDKETRYGTIYDHNVNWECNPLRCPMYFTQIGDIDDRWPDTEEDCLFLFHRKRSLRLLRNIYEQWGEEKFNALNAHFHSIDSSGFTMDEIKNEDLQLIVYPNFS</sequence>
<proteinExistence type="predicted"/>
<evidence type="ECO:0000256" key="3">
    <source>
        <dbReference type="ARBA" id="ARBA00022723"/>
    </source>
</evidence>
<organism evidence="10 13">
    <name type="scientific">Didymodactylos carnosus</name>
    <dbReference type="NCBI Taxonomy" id="1234261"/>
    <lineage>
        <taxon>Eukaryota</taxon>
        <taxon>Metazoa</taxon>
        <taxon>Spiralia</taxon>
        <taxon>Gnathifera</taxon>
        <taxon>Rotifera</taxon>
        <taxon>Eurotatoria</taxon>
        <taxon>Bdelloidea</taxon>
        <taxon>Philodinida</taxon>
        <taxon>Philodinidae</taxon>
        <taxon>Didymodactylos</taxon>
    </lineage>
</organism>
<evidence type="ECO:0000256" key="6">
    <source>
        <dbReference type="ARBA" id="ARBA00022786"/>
    </source>
</evidence>
<accession>A0A815BAP6</accession>
<evidence type="ECO:0000313" key="11">
    <source>
        <dbReference type="EMBL" id="CAF3823776.1"/>
    </source>
</evidence>
<dbReference type="EMBL" id="CAJOBA010008246">
    <property type="protein sequence ID" value="CAF3823776.1"/>
    <property type="molecule type" value="Genomic_DNA"/>
</dbReference>
<evidence type="ECO:0000256" key="1">
    <source>
        <dbReference type="ARBA" id="ARBA00004906"/>
    </source>
</evidence>
<comment type="pathway">
    <text evidence="1">Protein modification; protein ubiquitination.</text>
</comment>
<dbReference type="PANTHER" id="PTHR22770">
    <property type="entry name" value="UBIQUITIN CONJUGATING ENZYME 7 INTERACTING PROTEIN-RELATED"/>
    <property type="match status" value="1"/>
</dbReference>
<reference evidence="10" key="1">
    <citation type="submission" date="2021-02" db="EMBL/GenBank/DDBJ databases">
        <authorList>
            <person name="Nowell W R."/>
        </authorList>
    </citation>
    <scope>NUCLEOTIDE SEQUENCE</scope>
</reference>
<evidence type="ECO:0000259" key="8">
    <source>
        <dbReference type="PROSITE" id="PS51873"/>
    </source>
</evidence>
<feature type="domain" description="RING-type" evidence="8">
    <location>
        <begin position="15"/>
        <end position="257"/>
    </location>
</feature>
<evidence type="ECO:0000256" key="7">
    <source>
        <dbReference type="ARBA" id="ARBA00022833"/>
    </source>
</evidence>
<dbReference type="AlphaFoldDB" id="A0A815BAP6"/>
<dbReference type="Proteomes" id="UP000682733">
    <property type="component" value="Unassembled WGS sequence"/>
</dbReference>
<dbReference type="GO" id="GO:0016740">
    <property type="term" value="F:transferase activity"/>
    <property type="evidence" value="ECO:0007669"/>
    <property type="project" value="UniProtKB-KW"/>
</dbReference>
<name>A0A815BAP6_9BILA</name>
<dbReference type="PROSITE" id="PS51873">
    <property type="entry name" value="TRIAD"/>
    <property type="match status" value="1"/>
</dbReference>
<dbReference type="EMBL" id="CAJNOQ010010954">
    <property type="protein sequence ID" value="CAF1265112.1"/>
    <property type="molecule type" value="Genomic_DNA"/>
</dbReference>
<comment type="caution">
    <text evidence="10">The sequence shown here is derived from an EMBL/GenBank/DDBJ whole genome shotgun (WGS) entry which is preliminary data.</text>
</comment>
<dbReference type="PANTHER" id="PTHR22770:SF47">
    <property type="entry name" value="E3 UBIQUITIN-PROTEIN LIGASE RNF216"/>
    <property type="match status" value="1"/>
</dbReference>
<dbReference type="Gene3D" id="1.20.120.1750">
    <property type="match status" value="1"/>
</dbReference>
<dbReference type="Proteomes" id="UP000663829">
    <property type="component" value="Unassembled WGS sequence"/>
</dbReference>
<dbReference type="EMBL" id="CAJNOK010008232">
    <property type="protein sequence ID" value="CAF1057825.1"/>
    <property type="molecule type" value="Genomic_DNA"/>
</dbReference>
<gene>
    <name evidence="10" type="ORF">GPM918_LOCUS26802</name>
    <name evidence="9" type="ORF">OVA965_LOCUS17262</name>
    <name evidence="12" type="ORF">SRO942_LOCUS27018</name>
    <name evidence="11" type="ORF">TMI583_LOCUS17272</name>
</gene>
<dbReference type="EMBL" id="CAJOBC010020582">
    <property type="protein sequence ID" value="CAF4047118.1"/>
    <property type="molecule type" value="Genomic_DNA"/>
</dbReference>
<keyword evidence="13" id="KW-1185">Reference proteome</keyword>
<dbReference type="Proteomes" id="UP000677228">
    <property type="component" value="Unassembled WGS sequence"/>
</dbReference>
<protein>
    <recommendedName>
        <fullName evidence="8">RING-type domain-containing protein</fullName>
    </recommendedName>
</protein>
<evidence type="ECO:0000256" key="2">
    <source>
        <dbReference type="ARBA" id="ARBA00022679"/>
    </source>
</evidence>
<dbReference type="GO" id="GO:0008270">
    <property type="term" value="F:zinc ion binding"/>
    <property type="evidence" value="ECO:0007669"/>
    <property type="project" value="UniProtKB-KW"/>
</dbReference>
<dbReference type="SUPFAM" id="SSF57850">
    <property type="entry name" value="RING/U-box"/>
    <property type="match status" value="3"/>
</dbReference>
<evidence type="ECO:0000313" key="13">
    <source>
        <dbReference type="Proteomes" id="UP000663829"/>
    </source>
</evidence>
<evidence type="ECO:0000313" key="12">
    <source>
        <dbReference type="EMBL" id="CAF4047118.1"/>
    </source>
</evidence>
<keyword evidence="5" id="KW-0863">Zinc-finger</keyword>
<dbReference type="CDD" id="cd20336">
    <property type="entry name" value="Rcat_RBR"/>
    <property type="match status" value="1"/>
</dbReference>
<keyword evidence="2" id="KW-0808">Transferase</keyword>
<keyword evidence="3" id="KW-0479">Metal-binding</keyword>
<evidence type="ECO:0000313" key="10">
    <source>
        <dbReference type="EMBL" id="CAF1265112.1"/>
    </source>
</evidence>
<dbReference type="InterPro" id="IPR051628">
    <property type="entry name" value="LUBAC_E3_Ligases"/>
</dbReference>
<evidence type="ECO:0000256" key="4">
    <source>
        <dbReference type="ARBA" id="ARBA00022737"/>
    </source>
</evidence>
<dbReference type="OrthoDB" id="10009520at2759"/>
<keyword evidence="7" id="KW-0862">Zinc</keyword>
<evidence type="ECO:0000256" key="5">
    <source>
        <dbReference type="ARBA" id="ARBA00022771"/>
    </source>
</evidence>
<dbReference type="InterPro" id="IPR044066">
    <property type="entry name" value="TRIAD_supradom"/>
</dbReference>
<dbReference type="Proteomes" id="UP000681722">
    <property type="component" value="Unassembled WGS sequence"/>
</dbReference>
<evidence type="ECO:0000313" key="9">
    <source>
        <dbReference type="EMBL" id="CAF1057825.1"/>
    </source>
</evidence>
<keyword evidence="4" id="KW-0677">Repeat</keyword>